<organism evidence="2">
    <name type="scientific">marine metagenome</name>
    <dbReference type="NCBI Taxonomy" id="408172"/>
    <lineage>
        <taxon>unclassified sequences</taxon>
        <taxon>metagenomes</taxon>
        <taxon>ecological metagenomes</taxon>
    </lineage>
</organism>
<evidence type="ECO:0000313" key="2">
    <source>
        <dbReference type="EMBL" id="SUZ55519.1"/>
    </source>
</evidence>
<feature type="compositionally biased region" description="Polar residues" evidence="1">
    <location>
        <begin position="139"/>
        <end position="154"/>
    </location>
</feature>
<protein>
    <recommendedName>
        <fullName evidence="3">Lipoprotein</fullName>
    </recommendedName>
</protein>
<sequence length="204" mass="22246">MKQKSIFIILSLVFSLAIQGCYTQLAWFYPSPEEEEEIFEPYSRAGNRPNLSLYAQETGSTMPLSYSMMHNRFNPLYSSYYGYSSFYNPYNFYGGYGNGYGMGYYDYGYGYSLGGYNMVIPGISENDIRKFTKSRDRNTGTNLNTVRTRTQSQQSSSSGSGNSSYGGSSSLSSSRSSSGSSGSSSGGSSSSSGSSGGTRATRRN</sequence>
<evidence type="ECO:0008006" key="3">
    <source>
        <dbReference type="Google" id="ProtNLM"/>
    </source>
</evidence>
<feature type="region of interest" description="Disordered" evidence="1">
    <location>
        <begin position="132"/>
        <end position="204"/>
    </location>
</feature>
<feature type="compositionally biased region" description="Low complexity" evidence="1">
    <location>
        <begin position="155"/>
        <end position="193"/>
    </location>
</feature>
<evidence type="ECO:0000256" key="1">
    <source>
        <dbReference type="SAM" id="MobiDB-lite"/>
    </source>
</evidence>
<dbReference type="AlphaFoldDB" id="A0A381NME4"/>
<proteinExistence type="predicted"/>
<name>A0A381NME4_9ZZZZ</name>
<gene>
    <name evidence="2" type="ORF">METZ01_LOCUS8373</name>
</gene>
<reference evidence="2" key="1">
    <citation type="submission" date="2018-05" db="EMBL/GenBank/DDBJ databases">
        <authorList>
            <person name="Lanie J.A."/>
            <person name="Ng W.-L."/>
            <person name="Kazmierczak K.M."/>
            <person name="Andrzejewski T.M."/>
            <person name="Davidsen T.M."/>
            <person name="Wayne K.J."/>
            <person name="Tettelin H."/>
            <person name="Glass J.I."/>
            <person name="Rusch D."/>
            <person name="Podicherti R."/>
            <person name="Tsui H.-C.T."/>
            <person name="Winkler M.E."/>
        </authorList>
    </citation>
    <scope>NUCLEOTIDE SEQUENCE</scope>
</reference>
<accession>A0A381NME4</accession>
<dbReference type="PROSITE" id="PS51257">
    <property type="entry name" value="PROKAR_LIPOPROTEIN"/>
    <property type="match status" value="1"/>
</dbReference>
<dbReference type="EMBL" id="UINC01000445">
    <property type="protein sequence ID" value="SUZ55519.1"/>
    <property type="molecule type" value="Genomic_DNA"/>
</dbReference>